<dbReference type="AlphaFoldDB" id="A0A0C4YV78"/>
<dbReference type="Pfam" id="PF00483">
    <property type="entry name" value="NTP_transferase"/>
    <property type="match status" value="1"/>
</dbReference>
<dbReference type="EMBL" id="CP010537">
    <property type="protein sequence ID" value="AJG24471.1"/>
    <property type="molecule type" value="Genomic_DNA"/>
</dbReference>
<dbReference type="PANTHER" id="PTHR43197:SF1">
    <property type="entry name" value="UTP--GLUCOSE-1-PHOSPHATE URIDYLYLTRANSFERASE"/>
    <property type="match status" value="1"/>
</dbReference>
<gene>
    <name evidence="9" type="ORF">RR42_s2890</name>
</gene>
<dbReference type="PANTHER" id="PTHR43197">
    <property type="entry name" value="UTP--GLUCOSE-1-PHOSPHATE URIDYLYLTRANSFERASE"/>
    <property type="match status" value="1"/>
</dbReference>
<sequence length="337" mass="36806">MLKIRKAVFPVAGLGTRFLPATKASPKEMLPVVDKPLIQYAVEEAMAAGITELIFVTGRSKRAIEDHFDKSYEVEAELLARGKQQLLDLVRSIKPAHVDCFYVRQAEPLGLGHAVRCASKLIGDEPFAVILADDLLDARTPVLKQMIEVFDHYHSCVIGVEEIQPQDSRAYGVIDGKPWDDRIFKMSGIVEKPAPEVAPSNLGVVGRYVLMPSIFELLNALKPGAGGELQLTDAIQALLAREQALAYRYEGRRFDCGSKLGYLKATVEFALRHAEVSAPFAQYLRTECAIVAQALAHGSDRPTQAATVTPGLQTDVQTEAQAKAETESDARLIPLAA</sequence>
<dbReference type="Proteomes" id="UP000031843">
    <property type="component" value="Chromosome secondary"/>
</dbReference>
<dbReference type="GO" id="GO:0006011">
    <property type="term" value="P:UDP-alpha-D-glucose metabolic process"/>
    <property type="evidence" value="ECO:0007669"/>
    <property type="project" value="InterPro"/>
</dbReference>
<feature type="domain" description="Nucleotidyl transferase" evidence="8">
    <location>
        <begin position="11"/>
        <end position="266"/>
    </location>
</feature>
<dbReference type="KEGG" id="cbw:RR42_s2890"/>
<evidence type="ECO:0000256" key="3">
    <source>
        <dbReference type="ARBA" id="ARBA00019048"/>
    </source>
</evidence>
<dbReference type="InterPro" id="IPR029044">
    <property type="entry name" value="Nucleotide-diphossugar_trans"/>
</dbReference>
<dbReference type="CDD" id="cd02541">
    <property type="entry name" value="UGPase_prokaryotic"/>
    <property type="match status" value="1"/>
</dbReference>
<comment type="catalytic activity">
    <reaction evidence="6 7">
        <text>alpha-D-glucose 1-phosphate + UTP + H(+) = UDP-alpha-D-glucose + diphosphate</text>
        <dbReference type="Rhea" id="RHEA:19889"/>
        <dbReference type="ChEBI" id="CHEBI:15378"/>
        <dbReference type="ChEBI" id="CHEBI:33019"/>
        <dbReference type="ChEBI" id="CHEBI:46398"/>
        <dbReference type="ChEBI" id="CHEBI:58601"/>
        <dbReference type="ChEBI" id="CHEBI:58885"/>
        <dbReference type="EC" id="2.7.7.9"/>
    </reaction>
</comment>
<evidence type="ECO:0000313" key="9">
    <source>
        <dbReference type="EMBL" id="AJG24471.1"/>
    </source>
</evidence>
<name>A0A0C4YV78_9BURK</name>
<dbReference type="EC" id="2.7.7.9" evidence="2 7"/>
<keyword evidence="5 7" id="KW-0548">Nucleotidyltransferase</keyword>
<reference evidence="9 10" key="1">
    <citation type="journal article" date="2015" name="Genome Announc.">
        <title>Complete Genome Sequence of Cupriavidus basilensis 4G11, Isolated from the Oak Ridge Field Research Center Site.</title>
        <authorList>
            <person name="Ray J."/>
            <person name="Waters R.J."/>
            <person name="Skerker J.M."/>
            <person name="Kuehl J.V."/>
            <person name="Price M.N."/>
            <person name="Huang J."/>
            <person name="Chakraborty R."/>
            <person name="Arkin A.P."/>
            <person name="Deutschbauer A."/>
        </authorList>
    </citation>
    <scope>NUCLEOTIDE SEQUENCE [LARGE SCALE GENOMIC DNA]</scope>
    <source>
        <strain evidence="9">4G11</strain>
    </source>
</reference>
<evidence type="ECO:0000256" key="1">
    <source>
        <dbReference type="ARBA" id="ARBA00006890"/>
    </source>
</evidence>
<proteinExistence type="inferred from homology"/>
<evidence type="ECO:0000256" key="2">
    <source>
        <dbReference type="ARBA" id="ARBA00012415"/>
    </source>
</evidence>
<keyword evidence="4 7" id="KW-0808">Transferase</keyword>
<comment type="similarity">
    <text evidence="1 7">Belongs to the UDPGP type 2 family.</text>
</comment>
<evidence type="ECO:0000256" key="5">
    <source>
        <dbReference type="ARBA" id="ARBA00022695"/>
    </source>
</evidence>
<dbReference type="STRING" id="68895.RR42_s2890"/>
<dbReference type="RefSeq" id="WP_236702118.1">
    <property type="nucleotide sequence ID" value="NZ_CP010537.1"/>
</dbReference>
<dbReference type="GO" id="GO:0003983">
    <property type="term" value="F:UTP:glucose-1-phosphate uridylyltransferase activity"/>
    <property type="evidence" value="ECO:0007669"/>
    <property type="project" value="UniProtKB-EC"/>
</dbReference>
<evidence type="ECO:0000313" key="10">
    <source>
        <dbReference type="Proteomes" id="UP000031843"/>
    </source>
</evidence>
<keyword evidence="10" id="KW-1185">Reference proteome</keyword>
<dbReference type="SUPFAM" id="SSF53448">
    <property type="entry name" value="Nucleotide-diphospho-sugar transferases"/>
    <property type="match status" value="1"/>
</dbReference>
<evidence type="ECO:0000256" key="7">
    <source>
        <dbReference type="RuleBase" id="RU361259"/>
    </source>
</evidence>
<dbReference type="InterPro" id="IPR005835">
    <property type="entry name" value="NTP_transferase_dom"/>
</dbReference>
<dbReference type="InterPro" id="IPR005771">
    <property type="entry name" value="GalU_uridylyltTrfase_bac/arc"/>
</dbReference>
<evidence type="ECO:0000256" key="6">
    <source>
        <dbReference type="ARBA" id="ARBA00048128"/>
    </source>
</evidence>
<organism evidence="9 10">
    <name type="scientific">Cupriavidus basilensis</name>
    <dbReference type="NCBI Taxonomy" id="68895"/>
    <lineage>
        <taxon>Bacteria</taxon>
        <taxon>Pseudomonadati</taxon>
        <taxon>Pseudomonadota</taxon>
        <taxon>Betaproteobacteria</taxon>
        <taxon>Burkholderiales</taxon>
        <taxon>Burkholderiaceae</taxon>
        <taxon>Cupriavidus</taxon>
    </lineage>
</organism>
<protein>
    <recommendedName>
        <fullName evidence="3 7">UTP--glucose-1-phosphate uridylyltransferase</fullName>
        <ecNumber evidence="2 7">2.7.7.9</ecNumber>
    </recommendedName>
    <alternativeName>
        <fullName evidence="7">UDP-glucose pyrophosphorylase</fullName>
    </alternativeName>
</protein>
<evidence type="ECO:0000256" key="4">
    <source>
        <dbReference type="ARBA" id="ARBA00022679"/>
    </source>
</evidence>
<dbReference type="Gene3D" id="3.90.550.10">
    <property type="entry name" value="Spore Coat Polysaccharide Biosynthesis Protein SpsA, Chain A"/>
    <property type="match status" value="1"/>
</dbReference>
<dbReference type="NCBIfam" id="TIGR01099">
    <property type="entry name" value="galU"/>
    <property type="match status" value="1"/>
</dbReference>
<accession>A0A0C4YV78</accession>
<evidence type="ECO:0000259" key="8">
    <source>
        <dbReference type="Pfam" id="PF00483"/>
    </source>
</evidence>